<feature type="domain" description="Pyridoxamine 5'-phosphate oxidase N-terminal" evidence="1">
    <location>
        <begin position="19"/>
        <end position="96"/>
    </location>
</feature>
<dbReference type="InterPro" id="IPR012349">
    <property type="entry name" value="Split_barrel_FMN-bd"/>
</dbReference>
<dbReference type="Gene3D" id="2.30.110.10">
    <property type="entry name" value="Electron Transport, Fmn-binding Protein, Chain A"/>
    <property type="match status" value="1"/>
</dbReference>
<evidence type="ECO:0000259" key="1">
    <source>
        <dbReference type="Pfam" id="PF01243"/>
    </source>
</evidence>
<protein>
    <recommendedName>
        <fullName evidence="1">Pyridoxamine 5'-phosphate oxidase N-terminal domain-containing protein</fullName>
    </recommendedName>
</protein>
<dbReference type="SUPFAM" id="SSF50475">
    <property type="entry name" value="FMN-binding split barrel"/>
    <property type="match status" value="1"/>
</dbReference>
<evidence type="ECO:0000313" key="3">
    <source>
        <dbReference type="Proteomes" id="UP000037210"/>
    </source>
</evidence>
<sequence>MMSGSELGQEAIGLINRLATIMVVATVDEDGSPRTAPFGWVYAKDSRTLRFSTSRGHDTYKNIVRDGRVMVCLMEEGNTAISIKGNARVYKERLESVSSHIAIVEIDITNIKNDVTRVASVISGIKCEIDERYVEMTEDVYTEMMR</sequence>
<gene>
    <name evidence="2" type="ORF">AC482_06260</name>
</gene>
<proteinExistence type="predicted"/>
<dbReference type="EMBL" id="LFWZ01000061">
    <property type="protein sequence ID" value="KON29534.1"/>
    <property type="molecule type" value="Genomic_DNA"/>
</dbReference>
<evidence type="ECO:0000313" key="2">
    <source>
        <dbReference type="EMBL" id="KON29534.1"/>
    </source>
</evidence>
<comment type="caution">
    <text evidence="2">The sequence shown here is derived from an EMBL/GenBank/DDBJ whole genome shotgun (WGS) entry which is preliminary data.</text>
</comment>
<dbReference type="PANTHER" id="PTHR40660">
    <property type="entry name" value="5'-PHOSPHATE OXIDASE PUTATIVE DOMAIN-CONTAINING PROTEIN-RELATED"/>
    <property type="match status" value="1"/>
</dbReference>
<dbReference type="Pfam" id="PF01243">
    <property type="entry name" value="PNPOx_N"/>
    <property type="match status" value="1"/>
</dbReference>
<accession>A0A0M0BM92</accession>
<dbReference type="AlphaFoldDB" id="A0A0M0BM92"/>
<dbReference type="PANTHER" id="PTHR40660:SF1">
    <property type="entry name" value="5'-PHOSPHATE OXIDASE PUTATIVE DOMAIN-CONTAINING PROTEIN-RELATED"/>
    <property type="match status" value="1"/>
</dbReference>
<organism evidence="2 3">
    <name type="scientific">miscellaneous Crenarchaeota group-15 archaeon DG-45</name>
    <dbReference type="NCBI Taxonomy" id="1685127"/>
    <lineage>
        <taxon>Archaea</taxon>
        <taxon>Candidatus Bathyarchaeota</taxon>
        <taxon>MCG-15</taxon>
    </lineage>
</organism>
<name>A0A0M0BM92_9ARCH</name>
<dbReference type="Proteomes" id="UP000037210">
    <property type="component" value="Unassembled WGS sequence"/>
</dbReference>
<reference evidence="2 3" key="1">
    <citation type="submission" date="2015-06" db="EMBL/GenBank/DDBJ databases">
        <title>New insights into the roles of widespread benthic archaea in carbon and nitrogen cycling.</title>
        <authorList>
            <person name="Lazar C.S."/>
            <person name="Baker B.J."/>
            <person name="Seitz K.W."/>
            <person name="Hyde A.S."/>
            <person name="Dick G.J."/>
            <person name="Hinrichs K.-U."/>
            <person name="Teske A.P."/>
        </authorList>
    </citation>
    <scope>NUCLEOTIDE SEQUENCE [LARGE SCALE GENOMIC DNA]</scope>
    <source>
        <strain evidence="2">DG-45</strain>
    </source>
</reference>
<dbReference type="InterPro" id="IPR011576">
    <property type="entry name" value="Pyridox_Oxase_N"/>
</dbReference>